<dbReference type="PRINTS" id="PR00793">
    <property type="entry name" value="PROAMNOPTASE"/>
</dbReference>
<proteinExistence type="inferred from homology"/>
<dbReference type="InterPro" id="IPR002410">
    <property type="entry name" value="Peptidase_S33"/>
</dbReference>
<dbReference type="PANTHER" id="PTHR43798:SF33">
    <property type="entry name" value="HYDROLASE, PUTATIVE (AFU_ORTHOLOGUE AFUA_2G14860)-RELATED"/>
    <property type="match status" value="1"/>
</dbReference>
<dbReference type="PRINTS" id="PR00111">
    <property type="entry name" value="ABHYDROLASE"/>
</dbReference>
<evidence type="ECO:0000259" key="5">
    <source>
        <dbReference type="Pfam" id="PF00561"/>
    </source>
</evidence>
<dbReference type="InterPro" id="IPR000073">
    <property type="entry name" value="AB_hydrolase_1"/>
</dbReference>
<dbReference type="InterPro" id="IPR005945">
    <property type="entry name" value="Pro_imino_pep"/>
</dbReference>
<dbReference type="Gene3D" id="3.40.50.1820">
    <property type="entry name" value="alpha/beta hydrolase"/>
    <property type="match status" value="1"/>
</dbReference>
<dbReference type="GO" id="GO:0006508">
    <property type="term" value="P:proteolysis"/>
    <property type="evidence" value="ECO:0007669"/>
    <property type="project" value="InterPro"/>
</dbReference>
<dbReference type="EMBL" id="FPAW01000012">
    <property type="protein sequence ID" value="SFT90867.1"/>
    <property type="molecule type" value="Genomic_DNA"/>
</dbReference>
<dbReference type="AlphaFoldDB" id="A0A1I7BUL7"/>
<gene>
    <name evidence="6" type="ORF">SAMN05216236_11246</name>
</gene>
<feature type="domain" description="AB hydrolase-1" evidence="5">
    <location>
        <begin position="48"/>
        <end position="295"/>
    </location>
</feature>
<dbReference type="PIRSF" id="PIRSF005539">
    <property type="entry name" value="Pept_S33_TRI_F1"/>
    <property type="match status" value="1"/>
</dbReference>
<dbReference type="InterPro" id="IPR050266">
    <property type="entry name" value="AB_hydrolase_sf"/>
</dbReference>
<dbReference type="InterPro" id="IPR029058">
    <property type="entry name" value="AB_hydrolase_fold"/>
</dbReference>
<evidence type="ECO:0000313" key="7">
    <source>
        <dbReference type="Proteomes" id="UP000182466"/>
    </source>
</evidence>
<dbReference type="GO" id="GO:0008233">
    <property type="term" value="F:peptidase activity"/>
    <property type="evidence" value="ECO:0007669"/>
    <property type="project" value="InterPro"/>
</dbReference>
<name>A0A1I7BUL7_9RHOB</name>
<keyword evidence="7" id="KW-1185">Reference proteome</keyword>
<dbReference type="SUPFAM" id="SSF53474">
    <property type="entry name" value="alpha/beta-Hydrolases"/>
    <property type="match status" value="1"/>
</dbReference>
<dbReference type="STRING" id="999627.SAMN05216236_11246"/>
<evidence type="ECO:0000256" key="1">
    <source>
        <dbReference type="ARBA" id="ARBA00010088"/>
    </source>
</evidence>
<dbReference type="Pfam" id="PF00561">
    <property type="entry name" value="Abhydrolase_1"/>
    <property type="match status" value="1"/>
</dbReference>
<organism evidence="6 7">
    <name type="scientific">Sedimentitalea nanhaiensis</name>
    <dbReference type="NCBI Taxonomy" id="999627"/>
    <lineage>
        <taxon>Bacteria</taxon>
        <taxon>Pseudomonadati</taxon>
        <taxon>Pseudomonadota</taxon>
        <taxon>Alphaproteobacteria</taxon>
        <taxon>Rhodobacterales</taxon>
        <taxon>Paracoccaceae</taxon>
        <taxon>Sedimentitalea</taxon>
    </lineage>
</organism>
<evidence type="ECO:0000256" key="2">
    <source>
        <dbReference type="ARBA" id="ARBA00022801"/>
    </source>
</evidence>
<evidence type="ECO:0000313" key="6">
    <source>
        <dbReference type="EMBL" id="SFT90867.1"/>
    </source>
</evidence>
<feature type="active site" evidence="4">
    <location>
        <position position="261"/>
    </location>
</feature>
<dbReference type="PANTHER" id="PTHR43798">
    <property type="entry name" value="MONOACYLGLYCEROL LIPASE"/>
    <property type="match status" value="1"/>
</dbReference>
<comment type="similarity">
    <text evidence="1 3">Belongs to the peptidase S33 family.</text>
</comment>
<evidence type="ECO:0000256" key="3">
    <source>
        <dbReference type="PIRNR" id="PIRNR005539"/>
    </source>
</evidence>
<sequence length="314" mass="34908">MTSCMAETGCLGDGFRVWSDRAADEVTQIETPDGRVTAYSYGSGERVLFCLNGGPGLPCDYLRDPHVPLADEGFRVVTYDQLGTGASDAPDDPALWEITRYADEVEAVLEALGLTSVHFLGHSWGGWCGIEYALRYKGRLRSMILANTCADMPHLLQQIARHRNALGAETVAMMKRYEALGWLDHPAYAAAITLLDHRHIRRMDDRPLPVQRSKDGFNFAIFNTMQGPNEYHYTGNLKNWNRLEALRDFDWPCLVVQGMHDALSPACGMRMHGALPDSRIEIFAGSSHSPFYEEPRAYRAALIAFLDHVDGAGG</sequence>
<feature type="active site" description="Nucleophile" evidence="4">
    <location>
        <position position="123"/>
    </location>
</feature>
<reference evidence="6 7" key="1">
    <citation type="submission" date="2016-10" db="EMBL/GenBank/DDBJ databases">
        <authorList>
            <person name="de Groot N.N."/>
        </authorList>
    </citation>
    <scope>NUCLEOTIDE SEQUENCE [LARGE SCALE GENOMIC DNA]</scope>
    <source>
        <strain evidence="6 7">CGMCC 1.10959</strain>
    </source>
</reference>
<dbReference type="GO" id="GO:0016020">
    <property type="term" value="C:membrane"/>
    <property type="evidence" value="ECO:0007669"/>
    <property type="project" value="TreeGrafter"/>
</dbReference>
<dbReference type="NCBIfam" id="TIGR01250">
    <property type="entry name" value="pro_imino_pep_2"/>
    <property type="match status" value="1"/>
</dbReference>
<protein>
    <submittedName>
        <fullName evidence="6">Proline iminopeptidase</fullName>
    </submittedName>
</protein>
<dbReference type="Proteomes" id="UP000182466">
    <property type="component" value="Unassembled WGS sequence"/>
</dbReference>
<accession>A0A1I7BUL7</accession>
<keyword evidence="2 3" id="KW-0378">Hydrolase</keyword>
<dbReference type="eggNOG" id="COG0596">
    <property type="taxonomic scope" value="Bacteria"/>
</dbReference>
<feature type="active site" description="Proton donor" evidence="4">
    <location>
        <position position="288"/>
    </location>
</feature>
<evidence type="ECO:0000256" key="4">
    <source>
        <dbReference type="PIRSR" id="PIRSR005539-1"/>
    </source>
</evidence>